<keyword evidence="5" id="KW-1185">Reference proteome</keyword>
<gene>
    <name evidence="4" type="ORF">SAMN05660420_02466</name>
</gene>
<evidence type="ECO:0000313" key="5">
    <source>
        <dbReference type="Proteomes" id="UP000199409"/>
    </source>
</evidence>
<dbReference type="STRING" id="37625.SAMN05660420_02466"/>
<evidence type="ECO:0000256" key="1">
    <source>
        <dbReference type="ARBA" id="ARBA00022741"/>
    </source>
</evidence>
<name>A0A1H4C763_9BACT</name>
<dbReference type="AlphaFoldDB" id="A0A1H4C763"/>
<organism evidence="4 5">
    <name type="scientific">Desulfuromusa kysingii</name>
    <dbReference type="NCBI Taxonomy" id="37625"/>
    <lineage>
        <taxon>Bacteria</taxon>
        <taxon>Pseudomonadati</taxon>
        <taxon>Thermodesulfobacteriota</taxon>
        <taxon>Desulfuromonadia</taxon>
        <taxon>Desulfuromonadales</taxon>
        <taxon>Geopsychrobacteraceae</taxon>
        <taxon>Desulfuromusa</taxon>
    </lineage>
</organism>
<dbReference type="PROSITE" id="PS50045">
    <property type="entry name" value="SIGMA54_INTERACT_4"/>
    <property type="match status" value="1"/>
</dbReference>
<sequence length="497" mass="55877">MYIEKLKESDRGLKLNSQTLAFLDCISGLGYFLEVIDEKGYYTYISSNCTYDSTTAEELLGKHTTEAFDLTLESSILLNTLNTGKPYRNVHLKYKSAKKNKELSFLYHSFPITSNNIIIGAIAIYKYLDEVKRAIHYIDTANTIKVINTKAITQPRRDELFTFDDIICCSDQMAKTIKLAQRISKTDASVLIVGETGTGKELIAQSIHSFYKDKSQPFVAVNCAAIPETLLESILFGSTKGAYTDAVDKQGLFEEAHGGTIFLDELHTLSIEMQAKLLRVLETKTIRKVGGDKTIPVNVRVISAMNTNPIKAIKESKLKADLFYRIAVITIQIPPLSERGITDIKLLSNHFIKLMNNKLGLSIEGCSEATLNIFSNYKFPGNCRELSHIIEHSANMIDENERLIEPYHLPYYISESLSGGINTPSSPHPQLKPSQYEIGDYKIIHQKALNDFNDKFNTEYLTYVLKEFSGNISKAARAINVSRQHLHGLVTKYKIQA</sequence>
<evidence type="ECO:0000259" key="3">
    <source>
        <dbReference type="PROSITE" id="PS50045"/>
    </source>
</evidence>
<dbReference type="Gene3D" id="3.40.50.300">
    <property type="entry name" value="P-loop containing nucleotide triphosphate hydrolases"/>
    <property type="match status" value="1"/>
</dbReference>
<evidence type="ECO:0000313" key="4">
    <source>
        <dbReference type="EMBL" id="SEA56196.1"/>
    </source>
</evidence>
<dbReference type="InterPro" id="IPR009057">
    <property type="entry name" value="Homeodomain-like_sf"/>
</dbReference>
<dbReference type="InterPro" id="IPR025662">
    <property type="entry name" value="Sigma_54_int_dom_ATP-bd_1"/>
</dbReference>
<dbReference type="Gene3D" id="1.10.8.60">
    <property type="match status" value="1"/>
</dbReference>
<dbReference type="RefSeq" id="WP_092348943.1">
    <property type="nucleotide sequence ID" value="NZ_FNQN01000007.1"/>
</dbReference>
<evidence type="ECO:0000256" key="2">
    <source>
        <dbReference type="ARBA" id="ARBA00022840"/>
    </source>
</evidence>
<dbReference type="PROSITE" id="PS00676">
    <property type="entry name" value="SIGMA54_INTERACT_2"/>
    <property type="match status" value="1"/>
</dbReference>
<dbReference type="EMBL" id="FNQN01000007">
    <property type="protein sequence ID" value="SEA56196.1"/>
    <property type="molecule type" value="Genomic_DNA"/>
</dbReference>
<dbReference type="SUPFAM" id="SSF46689">
    <property type="entry name" value="Homeodomain-like"/>
    <property type="match status" value="1"/>
</dbReference>
<dbReference type="Pfam" id="PF00158">
    <property type="entry name" value="Sigma54_activat"/>
    <property type="match status" value="1"/>
</dbReference>
<dbReference type="GO" id="GO:0006355">
    <property type="term" value="P:regulation of DNA-templated transcription"/>
    <property type="evidence" value="ECO:0007669"/>
    <property type="project" value="InterPro"/>
</dbReference>
<accession>A0A1H4C763</accession>
<protein>
    <submittedName>
        <fullName evidence="4">Arginine utilization regulatory protein</fullName>
    </submittedName>
</protein>
<keyword evidence="2" id="KW-0067">ATP-binding</keyword>
<dbReference type="InterPro" id="IPR058031">
    <property type="entry name" value="AAA_lid_NorR"/>
</dbReference>
<feature type="domain" description="Sigma-54 factor interaction" evidence="3">
    <location>
        <begin position="166"/>
        <end position="395"/>
    </location>
</feature>
<reference evidence="4 5" key="1">
    <citation type="submission" date="2016-10" db="EMBL/GenBank/DDBJ databases">
        <authorList>
            <person name="de Groot N.N."/>
        </authorList>
    </citation>
    <scope>NUCLEOTIDE SEQUENCE [LARGE SCALE GENOMIC DNA]</scope>
    <source>
        <strain evidence="4 5">DSM 7343</strain>
    </source>
</reference>
<dbReference type="InterPro" id="IPR002078">
    <property type="entry name" value="Sigma_54_int"/>
</dbReference>
<keyword evidence="1" id="KW-0547">Nucleotide-binding</keyword>
<proteinExistence type="predicted"/>
<dbReference type="Proteomes" id="UP000199409">
    <property type="component" value="Unassembled WGS sequence"/>
</dbReference>
<dbReference type="PANTHER" id="PTHR32071:SF74">
    <property type="entry name" value="TRANSCRIPTIONAL ACTIVATOR ROCR"/>
    <property type="match status" value="1"/>
</dbReference>
<dbReference type="PANTHER" id="PTHR32071">
    <property type="entry name" value="TRANSCRIPTIONAL REGULATORY PROTEIN"/>
    <property type="match status" value="1"/>
</dbReference>
<dbReference type="GO" id="GO:0005524">
    <property type="term" value="F:ATP binding"/>
    <property type="evidence" value="ECO:0007669"/>
    <property type="project" value="UniProtKB-KW"/>
</dbReference>
<dbReference type="FunFam" id="3.40.50.300:FF:000006">
    <property type="entry name" value="DNA-binding transcriptional regulator NtrC"/>
    <property type="match status" value="1"/>
</dbReference>
<dbReference type="InterPro" id="IPR025943">
    <property type="entry name" value="Sigma_54_int_dom_ATP-bd_2"/>
</dbReference>
<dbReference type="OrthoDB" id="9814761at2"/>
<dbReference type="Gene3D" id="1.10.10.60">
    <property type="entry name" value="Homeodomain-like"/>
    <property type="match status" value="1"/>
</dbReference>
<dbReference type="Pfam" id="PF25601">
    <property type="entry name" value="AAA_lid_14"/>
    <property type="match status" value="1"/>
</dbReference>
<dbReference type="CDD" id="cd00009">
    <property type="entry name" value="AAA"/>
    <property type="match status" value="1"/>
</dbReference>
<dbReference type="PROSITE" id="PS00675">
    <property type="entry name" value="SIGMA54_INTERACT_1"/>
    <property type="match status" value="1"/>
</dbReference>
<dbReference type="InterPro" id="IPR003593">
    <property type="entry name" value="AAA+_ATPase"/>
</dbReference>
<dbReference type="SMART" id="SM00382">
    <property type="entry name" value="AAA"/>
    <property type="match status" value="1"/>
</dbReference>
<dbReference type="InterPro" id="IPR027417">
    <property type="entry name" value="P-loop_NTPase"/>
</dbReference>
<dbReference type="SUPFAM" id="SSF52540">
    <property type="entry name" value="P-loop containing nucleoside triphosphate hydrolases"/>
    <property type="match status" value="1"/>
</dbReference>